<accession>A0AAV6KUS8</accession>
<reference evidence="12" key="1">
    <citation type="submission" date="2020-08" db="EMBL/GenBank/DDBJ databases">
        <title>Plant Genome Project.</title>
        <authorList>
            <person name="Zhang R.-G."/>
        </authorList>
    </citation>
    <scope>NUCLEOTIDE SEQUENCE</scope>
    <source>
        <strain evidence="12">WSP0</strain>
        <tissue evidence="12">Leaf</tissue>
    </source>
</reference>
<sequence length="283" mass="31587">MERGWNPNHVDTSPNCPRCGSCNTKFCYYNNYSLTQPRYFCKGCGRYWTKGGSLRNVPVGGGCRRSRRGKTNRLSSDCDLSRVFPYGNFNRLVDSTSSSHRRVSRNDHHFTFSGSKPETSNIGSAGSIDIAQVYANFLNHQPAERESRVKMTGLPLRGTAGDDHPSLITQQFASVSNYMPMEYFSSTDHDHLPLENSLVEYPYHNTSGFDSLIHKQQENYGLPLWIGEMMDPNHILNAPQMPEAAGAVGIEQGSAQNSVHFVGNNYGNSVYTSTSGYGTLFWP</sequence>
<dbReference type="InterPro" id="IPR003851">
    <property type="entry name" value="Znf_Dof"/>
</dbReference>
<dbReference type="Pfam" id="PF02701">
    <property type="entry name" value="Zn_ribbon_Dof"/>
    <property type="match status" value="1"/>
</dbReference>
<dbReference type="PANTHER" id="PTHR31992">
    <property type="entry name" value="DOF ZINC FINGER PROTEIN DOF1.4-RELATED"/>
    <property type="match status" value="1"/>
</dbReference>
<evidence type="ECO:0000256" key="8">
    <source>
        <dbReference type="PROSITE-ProRule" id="PRU00071"/>
    </source>
</evidence>
<dbReference type="GO" id="GO:0003677">
    <property type="term" value="F:DNA binding"/>
    <property type="evidence" value="ECO:0007669"/>
    <property type="project" value="UniProtKB-UniRule"/>
</dbReference>
<keyword evidence="7 8" id="KW-0539">Nucleus</keyword>
<comment type="function">
    <text evidence="9">Transcription factor that binds specifically to a 5'-AA[AG]G-3' consensus core sequence.</text>
</comment>
<evidence type="ECO:0000256" key="2">
    <source>
        <dbReference type="ARBA" id="ARBA00022771"/>
    </source>
</evidence>
<keyword evidence="1 9" id="KW-0479">Metal-binding</keyword>
<evidence type="ECO:0000256" key="6">
    <source>
        <dbReference type="ARBA" id="ARBA00023163"/>
    </source>
</evidence>
<evidence type="ECO:0000256" key="3">
    <source>
        <dbReference type="ARBA" id="ARBA00022833"/>
    </source>
</evidence>
<evidence type="ECO:0000256" key="9">
    <source>
        <dbReference type="RuleBase" id="RU369094"/>
    </source>
</evidence>
<dbReference type="GO" id="GO:0008270">
    <property type="term" value="F:zinc ion binding"/>
    <property type="evidence" value="ECO:0007669"/>
    <property type="project" value="UniProtKB-KW"/>
</dbReference>
<keyword evidence="3 9" id="KW-0862">Zinc</keyword>
<dbReference type="PANTHER" id="PTHR31992:SF285">
    <property type="entry name" value="DOF ZINC FINGER PROTEIN DOF4.6"/>
    <property type="match status" value="1"/>
</dbReference>
<feature type="domain" description="Dof-type" evidence="10">
    <location>
        <begin position="14"/>
        <end position="68"/>
    </location>
</feature>
<evidence type="ECO:0000259" key="11">
    <source>
        <dbReference type="PROSITE" id="PS51379"/>
    </source>
</evidence>
<keyword evidence="4 9" id="KW-0805">Transcription regulation</keyword>
<dbReference type="GO" id="GO:0003700">
    <property type="term" value="F:DNA-binding transcription factor activity"/>
    <property type="evidence" value="ECO:0007669"/>
    <property type="project" value="UniProtKB-UniRule"/>
</dbReference>
<comment type="subcellular location">
    <subcellularLocation>
        <location evidence="8 9">Nucleus</location>
    </subcellularLocation>
</comment>
<keyword evidence="2 8" id="KW-0863">Zinc-finger</keyword>
<dbReference type="InterPro" id="IPR017896">
    <property type="entry name" value="4Fe4S_Fe-S-bd"/>
</dbReference>
<evidence type="ECO:0000256" key="7">
    <source>
        <dbReference type="ARBA" id="ARBA00023242"/>
    </source>
</evidence>
<evidence type="ECO:0000313" key="13">
    <source>
        <dbReference type="Proteomes" id="UP000823749"/>
    </source>
</evidence>
<dbReference type="PROSITE" id="PS51379">
    <property type="entry name" value="4FE4S_FER_2"/>
    <property type="match status" value="1"/>
</dbReference>
<protein>
    <recommendedName>
        <fullName evidence="9">Dof zinc finger protein</fullName>
    </recommendedName>
</protein>
<feature type="domain" description="4Fe-4S ferredoxin-type" evidence="11">
    <location>
        <begin position="6"/>
        <end position="37"/>
    </location>
</feature>
<organism evidence="12 13">
    <name type="scientific">Rhododendron griersonianum</name>
    <dbReference type="NCBI Taxonomy" id="479676"/>
    <lineage>
        <taxon>Eukaryota</taxon>
        <taxon>Viridiplantae</taxon>
        <taxon>Streptophyta</taxon>
        <taxon>Embryophyta</taxon>
        <taxon>Tracheophyta</taxon>
        <taxon>Spermatophyta</taxon>
        <taxon>Magnoliopsida</taxon>
        <taxon>eudicotyledons</taxon>
        <taxon>Gunneridae</taxon>
        <taxon>Pentapetalae</taxon>
        <taxon>asterids</taxon>
        <taxon>Ericales</taxon>
        <taxon>Ericaceae</taxon>
        <taxon>Ericoideae</taxon>
        <taxon>Rhodoreae</taxon>
        <taxon>Rhododendron</taxon>
    </lineage>
</organism>
<gene>
    <name evidence="12" type="ORF">RHGRI_006870</name>
</gene>
<dbReference type="Proteomes" id="UP000823749">
    <property type="component" value="Chromosome 3"/>
</dbReference>
<evidence type="ECO:0000256" key="1">
    <source>
        <dbReference type="ARBA" id="ARBA00022723"/>
    </source>
</evidence>
<dbReference type="EMBL" id="JACTNZ010000003">
    <property type="protein sequence ID" value="KAG5556420.1"/>
    <property type="molecule type" value="Genomic_DNA"/>
</dbReference>
<dbReference type="GO" id="GO:0005634">
    <property type="term" value="C:nucleus"/>
    <property type="evidence" value="ECO:0007669"/>
    <property type="project" value="UniProtKB-SubCell"/>
</dbReference>
<keyword evidence="5 8" id="KW-0238">DNA-binding</keyword>
<keyword evidence="6 9" id="KW-0804">Transcription</keyword>
<evidence type="ECO:0000259" key="10">
    <source>
        <dbReference type="PROSITE" id="PS50884"/>
    </source>
</evidence>
<dbReference type="InterPro" id="IPR045174">
    <property type="entry name" value="Dof"/>
</dbReference>
<dbReference type="AlphaFoldDB" id="A0AAV6KUS8"/>
<evidence type="ECO:0000256" key="4">
    <source>
        <dbReference type="ARBA" id="ARBA00023015"/>
    </source>
</evidence>
<dbReference type="PROSITE" id="PS01361">
    <property type="entry name" value="ZF_DOF_1"/>
    <property type="match status" value="1"/>
</dbReference>
<dbReference type="PROSITE" id="PS50884">
    <property type="entry name" value="ZF_DOF_2"/>
    <property type="match status" value="1"/>
</dbReference>
<evidence type="ECO:0000256" key="5">
    <source>
        <dbReference type="ARBA" id="ARBA00023125"/>
    </source>
</evidence>
<evidence type="ECO:0000313" key="12">
    <source>
        <dbReference type="EMBL" id="KAG5556420.1"/>
    </source>
</evidence>
<keyword evidence="13" id="KW-1185">Reference proteome</keyword>
<comment type="caution">
    <text evidence="12">The sequence shown here is derived from an EMBL/GenBank/DDBJ whole genome shotgun (WGS) entry which is preliminary data.</text>
</comment>
<proteinExistence type="predicted"/>
<name>A0AAV6KUS8_9ERIC</name>